<dbReference type="GO" id="GO:0005829">
    <property type="term" value="C:cytosol"/>
    <property type="evidence" value="ECO:0007669"/>
    <property type="project" value="TreeGrafter"/>
</dbReference>
<feature type="domain" description="OmpR/PhoB-type" evidence="11">
    <location>
        <begin position="129"/>
        <end position="228"/>
    </location>
</feature>
<dbReference type="GO" id="GO:0000976">
    <property type="term" value="F:transcription cis-regulatory region binding"/>
    <property type="evidence" value="ECO:0007669"/>
    <property type="project" value="TreeGrafter"/>
</dbReference>
<dbReference type="SMART" id="SM00862">
    <property type="entry name" value="Trans_reg_C"/>
    <property type="match status" value="1"/>
</dbReference>
<dbReference type="SUPFAM" id="SSF46894">
    <property type="entry name" value="C-terminal effector domain of the bipartite response regulators"/>
    <property type="match status" value="1"/>
</dbReference>
<reference evidence="13" key="2">
    <citation type="submission" date="2016-03" db="EMBL/GenBank/DDBJ databases">
        <authorList>
            <person name="Ploux O."/>
        </authorList>
    </citation>
    <scope>NUCLEOTIDE SEQUENCE [LARGE SCALE GENOMIC DNA]</scope>
    <source>
        <strain evidence="13">PP9</strain>
    </source>
</reference>
<dbReference type="PROSITE" id="PS50110">
    <property type="entry name" value="RESPONSE_REGULATORY"/>
    <property type="match status" value="1"/>
</dbReference>
<sequence>MAFTILLIEDDTSIFQLIKQQFTKWELNVKQPENFKDVMHSYHEINPQLVLIDIQLPAYDGFHWCREIRAISNVPILFLSSRDQPMDMVMAMGMGADDYIQKPFHMDVLLAKVQAILRRTYAYAEEGEKDEYVFWNGASIDYASSTVTYQHQTADLTKNEQSILRILLKYKNQIVSRDDLMRELWDDERFVNDNTLTVNINRLRGKLEQLNLADVIVTKKGLGYMAITRDVS</sequence>
<dbReference type="Pfam" id="PF00486">
    <property type="entry name" value="Trans_reg_C"/>
    <property type="match status" value="1"/>
</dbReference>
<evidence type="ECO:0000256" key="8">
    <source>
        <dbReference type="PROSITE-ProRule" id="PRU00169"/>
    </source>
</evidence>
<dbReference type="PANTHER" id="PTHR48111">
    <property type="entry name" value="REGULATOR OF RPOS"/>
    <property type="match status" value="1"/>
</dbReference>
<keyword evidence="3 8" id="KW-0597">Phosphoprotein</keyword>
<dbReference type="KEGG" id="rst:ATY39_05850"/>
<evidence type="ECO:0000259" key="11">
    <source>
        <dbReference type="PROSITE" id="PS51755"/>
    </source>
</evidence>
<evidence type="ECO:0000256" key="7">
    <source>
        <dbReference type="ARBA" id="ARBA00023163"/>
    </source>
</evidence>
<dbReference type="InterPro" id="IPR001867">
    <property type="entry name" value="OmpR/PhoB-type_DNA-bd"/>
</dbReference>
<dbReference type="Proteomes" id="UP000076021">
    <property type="component" value="Chromosome"/>
</dbReference>
<dbReference type="GO" id="GO:0006355">
    <property type="term" value="P:regulation of DNA-templated transcription"/>
    <property type="evidence" value="ECO:0007669"/>
    <property type="project" value="InterPro"/>
</dbReference>
<feature type="domain" description="Response regulatory" evidence="10">
    <location>
        <begin position="4"/>
        <end position="117"/>
    </location>
</feature>
<dbReference type="AlphaFoldDB" id="A0A143HBB1"/>
<dbReference type="STRING" id="241244.ATY39_05850"/>
<reference evidence="12 13" key="1">
    <citation type="journal article" date="2016" name="Genome Announc.">
        <title>Whole-Genome Sequence of Rummeliibacillus stabekisii Strain PP9 Isolated from Antarctic Soil.</title>
        <authorList>
            <person name="da Mota F.F."/>
            <person name="Vollu R.E."/>
            <person name="Jurelevicius D."/>
            <person name="Seldin L."/>
        </authorList>
    </citation>
    <scope>NUCLEOTIDE SEQUENCE [LARGE SCALE GENOMIC DNA]</scope>
    <source>
        <strain evidence="12 13">PP9</strain>
    </source>
</reference>
<keyword evidence="7" id="KW-0804">Transcription</keyword>
<dbReference type="Gene3D" id="1.10.10.10">
    <property type="entry name" value="Winged helix-like DNA-binding domain superfamily/Winged helix DNA-binding domain"/>
    <property type="match status" value="1"/>
</dbReference>
<keyword evidence="4" id="KW-0902">Two-component regulatory system</keyword>
<evidence type="ECO:0000313" key="13">
    <source>
        <dbReference type="Proteomes" id="UP000076021"/>
    </source>
</evidence>
<dbReference type="CDD" id="cd18159">
    <property type="entry name" value="REC_OmpR_NsrR-like"/>
    <property type="match status" value="1"/>
</dbReference>
<keyword evidence="6 9" id="KW-0238">DNA-binding</keyword>
<name>A0A143HBB1_9BACL</name>
<keyword evidence="2" id="KW-0963">Cytoplasm</keyword>
<protein>
    <submittedName>
        <fullName evidence="12">DNA-binding response regulator</fullName>
    </submittedName>
</protein>
<accession>A0A143HBB1</accession>
<dbReference type="OrthoDB" id="9790442at2"/>
<dbReference type="RefSeq" id="WP_066787177.1">
    <property type="nucleotide sequence ID" value="NZ_CP014806.1"/>
</dbReference>
<evidence type="ECO:0000256" key="5">
    <source>
        <dbReference type="ARBA" id="ARBA00023015"/>
    </source>
</evidence>
<keyword evidence="13" id="KW-1185">Reference proteome</keyword>
<comment type="subcellular location">
    <subcellularLocation>
        <location evidence="1">Cytoplasm</location>
    </subcellularLocation>
</comment>
<evidence type="ECO:0000313" key="12">
    <source>
        <dbReference type="EMBL" id="AMW99024.1"/>
    </source>
</evidence>
<evidence type="ECO:0000256" key="4">
    <source>
        <dbReference type="ARBA" id="ARBA00023012"/>
    </source>
</evidence>
<dbReference type="InterPro" id="IPR001789">
    <property type="entry name" value="Sig_transdc_resp-reg_receiver"/>
</dbReference>
<dbReference type="Pfam" id="PF00072">
    <property type="entry name" value="Response_reg"/>
    <property type="match status" value="1"/>
</dbReference>
<dbReference type="Gene3D" id="6.10.250.690">
    <property type="match status" value="1"/>
</dbReference>
<dbReference type="GO" id="GO:0032993">
    <property type="term" value="C:protein-DNA complex"/>
    <property type="evidence" value="ECO:0007669"/>
    <property type="project" value="TreeGrafter"/>
</dbReference>
<feature type="modified residue" description="4-aspartylphosphate" evidence="8">
    <location>
        <position position="53"/>
    </location>
</feature>
<dbReference type="CDD" id="cd00383">
    <property type="entry name" value="trans_reg_C"/>
    <property type="match status" value="1"/>
</dbReference>
<keyword evidence="5" id="KW-0805">Transcription regulation</keyword>
<feature type="DNA-binding region" description="OmpR/PhoB-type" evidence="9">
    <location>
        <begin position="129"/>
        <end position="228"/>
    </location>
</feature>
<dbReference type="InterPro" id="IPR039420">
    <property type="entry name" value="WalR-like"/>
</dbReference>
<gene>
    <name evidence="12" type="ORF">ATY39_05850</name>
</gene>
<dbReference type="SUPFAM" id="SSF52172">
    <property type="entry name" value="CheY-like"/>
    <property type="match status" value="1"/>
</dbReference>
<evidence type="ECO:0000256" key="3">
    <source>
        <dbReference type="ARBA" id="ARBA00022553"/>
    </source>
</evidence>
<evidence type="ECO:0000256" key="9">
    <source>
        <dbReference type="PROSITE-ProRule" id="PRU01091"/>
    </source>
</evidence>
<dbReference type="InterPro" id="IPR016032">
    <property type="entry name" value="Sig_transdc_resp-reg_C-effctor"/>
</dbReference>
<evidence type="ECO:0000256" key="1">
    <source>
        <dbReference type="ARBA" id="ARBA00004496"/>
    </source>
</evidence>
<organism evidence="12 13">
    <name type="scientific">Rummeliibacillus stabekisii</name>
    <dbReference type="NCBI Taxonomy" id="241244"/>
    <lineage>
        <taxon>Bacteria</taxon>
        <taxon>Bacillati</taxon>
        <taxon>Bacillota</taxon>
        <taxon>Bacilli</taxon>
        <taxon>Bacillales</taxon>
        <taxon>Caryophanaceae</taxon>
        <taxon>Rummeliibacillus</taxon>
    </lineage>
</organism>
<dbReference type="PANTHER" id="PTHR48111:SF27">
    <property type="entry name" value="SENSORY TRANSDUCTION PROTEIN BCER"/>
    <property type="match status" value="1"/>
</dbReference>
<evidence type="ECO:0000256" key="2">
    <source>
        <dbReference type="ARBA" id="ARBA00022490"/>
    </source>
</evidence>
<evidence type="ECO:0000259" key="10">
    <source>
        <dbReference type="PROSITE" id="PS50110"/>
    </source>
</evidence>
<dbReference type="GO" id="GO:0000156">
    <property type="term" value="F:phosphorelay response regulator activity"/>
    <property type="evidence" value="ECO:0007669"/>
    <property type="project" value="TreeGrafter"/>
</dbReference>
<evidence type="ECO:0000256" key="6">
    <source>
        <dbReference type="ARBA" id="ARBA00023125"/>
    </source>
</evidence>
<dbReference type="EMBL" id="CP014806">
    <property type="protein sequence ID" value="AMW99024.1"/>
    <property type="molecule type" value="Genomic_DNA"/>
</dbReference>
<dbReference type="SMART" id="SM00448">
    <property type="entry name" value="REC"/>
    <property type="match status" value="1"/>
</dbReference>
<proteinExistence type="predicted"/>
<dbReference type="PROSITE" id="PS51755">
    <property type="entry name" value="OMPR_PHOB"/>
    <property type="match status" value="1"/>
</dbReference>
<dbReference type="InterPro" id="IPR011006">
    <property type="entry name" value="CheY-like_superfamily"/>
</dbReference>
<dbReference type="InterPro" id="IPR036388">
    <property type="entry name" value="WH-like_DNA-bd_sf"/>
</dbReference>
<dbReference type="Gene3D" id="3.40.50.2300">
    <property type="match status" value="1"/>
</dbReference>